<keyword evidence="2" id="KW-1185">Reference proteome</keyword>
<dbReference type="RefSeq" id="XP_018990451.1">
    <property type="nucleotide sequence ID" value="XM_019141644.1"/>
</dbReference>
<accession>A0A1E3HE96</accession>
<dbReference type="EMBL" id="AWGJ01000011">
    <property type="protein sequence ID" value="ODN74670.1"/>
    <property type="molecule type" value="Genomic_DNA"/>
</dbReference>
<comment type="caution">
    <text evidence="1">The sequence shown here is derived from an EMBL/GenBank/DDBJ whole genome shotgun (WGS) entry which is preliminary data.</text>
</comment>
<sequence>MDIYMVDQDCNIPLAYQIHCCGFYEVLRGATTSSLLHQCNILSLSSNARTYPSNLSISVSANLRRRRSLGLSICVPMREMTANITTKVPSFLGMRISARNEIELARRVWQRWIDARP</sequence>
<name>A0A1E3HE96_9TREE</name>
<reference evidence="1 2" key="1">
    <citation type="submission" date="2016-06" db="EMBL/GenBank/DDBJ databases">
        <title>Evolution of pathogenesis and genome organization in the Tremellales.</title>
        <authorList>
            <person name="Cuomo C."/>
            <person name="Litvintseva A."/>
            <person name="Heitman J."/>
            <person name="Chen Y."/>
            <person name="Sun S."/>
            <person name="Springer D."/>
            <person name="Dromer F."/>
            <person name="Young S."/>
            <person name="Zeng Q."/>
            <person name="Chapman S."/>
            <person name="Gujja S."/>
            <person name="Saif S."/>
            <person name="Birren B."/>
        </authorList>
    </citation>
    <scope>NUCLEOTIDE SEQUENCE [LARGE SCALE GENOMIC DNA]</scope>
    <source>
        <strain evidence="1 2">CBS 6039</strain>
    </source>
</reference>
<evidence type="ECO:0000313" key="1">
    <source>
        <dbReference type="EMBL" id="ODN74670.1"/>
    </source>
</evidence>
<gene>
    <name evidence="1" type="ORF">L202_07007</name>
</gene>
<proteinExistence type="predicted"/>
<organism evidence="1 2">
    <name type="scientific">Cryptococcus amylolentus CBS 6039</name>
    <dbReference type="NCBI Taxonomy" id="1295533"/>
    <lineage>
        <taxon>Eukaryota</taxon>
        <taxon>Fungi</taxon>
        <taxon>Dikarya</taxon>
        <taxon>Basidiomycota</taxon>
        <taxon>Agaricomycotina</taxon>
        <taxon>Tremellomycetes</taxon>
        <taxon>Tremellales</taxon>
        <taxon>Cryptococcaceae</taxon>
        <taxon>Cryptococcus</taxon>
    </lineage>
</organism>
<dbReference type="AlphaFoldDB" id="A0A1E3HE96"/>
<dbReference type="Proteomes" id="UP000094065">
    <property type="component" value="Unassembled WGS sequence"/>
</dbReference>
<dbReference type="GeneID" id="30158316"/>
<protein>
    <submittedName>
        <fullName evidence="1">Uncharacterized protein</fullName>
    </submittedName>
</protein>
<evidence type="ECO:0000313" key="2">
    <source>
        <dbReference type="Proteomes" id="UP000094065"/>
    </source>
</evidence>